<name>A0A382MKT4_9ZZZZ</name>
<organism evidence="1">
    <name type="scientific">marine metagenome</name>
    <dbReference type="NCBI Taxonomy" id="408172"/>
    <lineage>
        <taxon>unclassified sequences</taxon>
        <taxon>metagenomes</taxon>
        <taxon>ecological metagenomes</taxon>
    </lineage>
</organism>
<sequence length="35" mass="3935">VNLKGKARFLVQALGLSEFSKERQEMVETQGQVNV</sequence>
<dbReference type="AlphaFoldDB" id="A0A382MKT4"/>
<gene>
    <name evidence="1" type="ORF">METZ01_LOCUS301982</name>
</gene>
<reference evidence="1" key="1">
    <citation type="submission" date="2018-05" db="EMBL/GenBank/DDBJ databases">
        <authorList>
            <person name="Lanie J.A."/>
            <person name="Ng W.-L."/>
            <person name="Kazmierczak K.M."/>
            <person name="Andrzejewski T.M."/>
            <person name="Davidsen T.M."/>
            <person name="Wayne K.J."/>
            <person name="Tettelin H."/>
            <person name="Glass J.I."/>
            <person name="Rusch D."/>
            <person name="Podicherti R."/>
            <person name="Tsui H.-C.T."/>
            <person name="Winkler M.E."/>
        </authorList>
    </citation>
    <scope>NUCLEOTIDE SEQUENCE</scope>
</reference>
<evidence type="ECO:0000313" key="1">
    <source>
        <dbReference type="EMBL" id="SVC49128.1"/>
    </source>
</evidence>
<dbReference type="EMBL" id="UINC01094142">
    <property type="protein sequence ID" value="SVC49128.1"/>
    <property type="molecule type" value="Genomic_DNA"/>
</dbReference>
<accession>A0A382MKT4</accession>
<proteinExistence type="predicted"/>
<protein>
    <submittedName>
        <fullName evidence="1">Uncharacterized protein</fullName>
    </submittedName>
</protein>
<feature type="non-terminal residue" evidence="1">
    <location>
        <position position="1"/>
    </location>
</feature>